<dbReference type="InterPro" id="IPR042102">
    <property type="entry name" value="RNA_pol_Rpb1_3_sf"/>
</dbReference>
<reference evidence="11" key="1">
    <citation type="submission" date="2009-05" db="EMBL/GenBank/DDBJ databases">
        <authorList>
            <person name="Lin C."/>
            <person name="Hsu C."/>
            <person name="Chaw S."/>
        </authorList>
    </citation>
    <scope>NUCLEOTIDE SEQUENCE</scope>
</reference>
<keyword evidence="4 7" id="KW-0548">Nucleotidyltransferase</keyword>
<feature type="binding site" evidence="7">
    <location>
        <position position="318"/>
    </location>
    <ligand>
        <name>Zn(2+)</name>
        <dbReference type="ChEBI" id="CHEBI:29105"/>
    </ligand>
</feature>
<dbReference type="GO" id="GO:0009507">
    <property type="term" value="C:chloroplast"/>
    <property type="evidence" value="ECO:0007669"/>
    <property type="project" value="UniProtKB-SubCell"/>
</dbReference>
<evidence type="ECO:0000256" key="2">
    <source>
        <dbReference type="ARBA" id="ARBA00022640"/>
    </source>
</evidence>
<dbReference type="Gene3D" id="1.10.150.390">
    <property type="match status" value="1"/>
</dbReference>
<keyword evidence="5 7" id="KW-0862">Zinc</keyword>
<feature type="domain" description="RNA polymerase Rpb1" evidence="8">
    <location>
        <begin position="1032"/>
        <end position="1119"/>
    </location>
</feature>
<keyword evidence="3 7" id="KW-0808">Transferase</keyword>
<dbReference type="InterPro" id="IPR007081">
    <property type="entry name" value="RNA_pol_Rpb1_5"/>
</dbReference>
<dbReference type="EMBL" id="AB501189">
    <property type="protein sequence ID" value="BAK86501.1"/>
    <property type="molecule type" value="Genomic_DNA"/>
</dbReference>
<protein>
    <recommendedName>
        <fullName evidence="7">DNA-directed RNA polymerase subunit beta''</fullName>
        <ecNumber evidence="7">2.7.7.6</ecNumber>
    </recommendedName>
    <alternativeName>
        <fullName evidence="7">PEP</fullName>
    </alternativeName>
    <alternativeName>
        <fullName evidence="7">Plastid-encoded RNA polymerase subunit beta''</fullName>
        <shortName evidence="7">RNA polymerase subunit beta''</shortName>
    </alternativeName>
</protein>
<evidence type="ECO:0000313" key="11">
    <source>
        <dbReference type="EMBL" id="BAK86501.1"/>
    </source>
</evidence>
<dbReference type="SUPFAM" id="SSF64484">
    <property type="entry name" value="beta and beta-prime subunits of DNA dependent RNA-polymerase"/>
    <property type="match status" value="1"/>
</dbReference>
<keyword evidence="10" id="KW-0150">Chloroplast</keyword>
<dbReference type="InterPro" id="IPR050254">
    <property type="entry name" value="RNA_pol_beta''_euk"/>
</dbReference>
<evidence type="ECO:0000256" key="4">
    <source>
        <dbReference type="ARBA" id="ARBA00022695"/>
    </source>
</evidence>
<dbReference type="Gene3D" id="1.10.1790.20">
    <property type="match status" value="1"/>
</dbReference>
<keyword evidence="7" id="KW-0479">Metal-binding</keyword>
<comment type="cofactor">
    <cofactor evidence="7">
        <name>Zn(2+)</name>
        <dbReference type="ChEBI" id="CHEBI:29105"/>
    </cofactor>
    <text evidence="7">Binds 1 Zn(2+) ion per subunit.</text>
</comment>
<dbReference type="InterPro" id="IPR038120">
    <property type="entry name" value="Rpb1_funnel_sf"/>
</dbReference>
<evidence type="ECO:0000259" key="9">
    <source>
        <dbReference type="Pfam" id="PF05000"/>
    </source>
</evidence>
<accession>E1CH58</accession>
<evidence type="ECO:0000256" key="5">
    <source>
        <dbReference type="ARBA" id="ARBA00022833"/>
    </source>
</evidence>
<feature type="binding site" evidence="7">
    <location>
        <position position="233"/>
    </location>
    <ligand>
        <name>Zn(2+)</name>
        <dbReference type="ChEBI" id="CHEBI:29105"/>
    </ligand>
</feature>
<reference evidence="10" key="2">
    <citation type="journal article" date="2010" name="Genome Biol. Evol.">
        <title>Comparative chloroplast genomics reveals the evolution of Pinaceae genera and subfamilies.</title>
        <authorList>
            <person name="Lin C.P."/>
            <person name="Huang J.P."/>
            <person name="Wu C.S."/>
            <person name="Hsu C.Y."/>
            <person name="Chaw S.M."/>
        </authorList>
    </citation>
    <scope>NUCLEOTIDE SEQUENCE</scope>
</reference>
<geneLocation type="chloroplast" evidence="10"/>
<evidence type="ECO:0000256" key="3">
    <source>
        <dbReference type="ARBA" id="ARBA00022679"/>
    </source>
</evidence>
<dbReference type="GO" id="GO:0003899">
    <property type="term" value="F:DNA-directed RNA polymerase activity"/>
    <property type="evidence" value="ECO:0007669"/>
    <property type="project" value="UniProtKB-UniRule"/>
</dbReference>
<dbReference type="GeneID" id="11258278"/>
<dbReference type="PANTHER" id="PTHR34995">
    <property type="entry name" value="DNA-DIRECTED RNA POLYMERASE SUBUNIT BETA"/>
    <property type="match status" value="1"/>
</dbReference>
<name>E1CH58_LARDC</name>
<dbReference type="Pfam" id="PF05000">
    <property type="entry name" value="RNA_pol_Rpb1_4"/>
    <property type="match status" value="1"/>
</dbReference>
<dbReference type="HAMAP" id="MF_01324">
    <property type="entry name" value="RNApol_bact_RpoC2"/>
    <property type="match status" value="1"/>
</dbReference>
<keyword evidence="2 10" id="KW-0934">Plastid</keyword>
<evidence type="ECO:0000256" key="7">
    <source>
        <dbReference type="HAMAP-Rule" id="MF_01324"/>
    </source>
</evidence>
<feature type="domain" description="RNA polymerase Rpb1" evidence="8">
    <location>
        <begin position="185"/>
        <end position="410"/>
    </location>
</feature>
<dbReference type="Gene3D" id="1.10.132.30">
    <property type="match status" value="1"/>
</dbReference>
<comment type="catalytic activity">
    <reaction evidence="7">
        <text>RNA(n) + a ribonucleoside 5'-triphosphate = RNA(n+1) + diphosphate</text>
        <dbReference type="Rhea" id="RHEA:21248"/>
        <dbReference type="Rhea" id="RHEA-COMP:14527"/>
        <dbReference type="Rhea" id="RHEA-COMP:17342"/>
        <dbReference type="ChEBI" id="CHEBI:33019"/>
        <dbReference type="ChEBI" id="CHEBI:61557"/>
        <dbReference type="ChEBI" id="CHEBI:140395"/>
        <dbReference type="EC" id="2.7.7.6"/>
    </reaction>
</comment>
<proteinExistence type="inferred from homology"/>
<evidence type="ECO:0000259" key="8">
    <source>
        <dbReference type="Pfam" id="PF04998"/>
    </source>
</evidence>
<dbReference type="EMBL" id="AB547952">
    <property type="protein sequence ID" value="BAJ19767.1"/>
    <property type="molecule type" value="Genomic_DNA"/>
</dbReference>
<dbReference type="AlphaFoldDB" id="E1CH58"/>
<dbReference type="GO" id="GO:0003677">
    <property type="term" value="F:DNA binding"/>
    <property type="evidence" value="ECO:0007669"/>
    <property type="project" value="UniProtKB-UniRule"/>
</dbReference>
<dbReference type="GO" id="GO:0008270">
    <property type="term" value="F:zinc ion binding"/>
    <property type="evidence" value="ECO:0007669"/>
    <property type="project" value="UniProtKB-UniRule"/>
</dbReference>
<evidence type="ECO:0000313" key="10">
    <source>
        <dbReference type="EMBL" id="BAJ19767.1"/>
    </source>
</evidence>
<reference evidence="11" key="5">
    <citation type="journal article" date="2011" name="Genome Biol. Evol.">
        <title>Loss of different inverted repeat copies from the chloroplast genomes of Pinaceae and cupressophytes and influence of heterotachy on the evaluation of gymnosperm phylogeny.</title>
        <authorList>
            <person name="Wu C.-S."/>
            <person name="Wang Y.-N."/>
            <person name="Hsu C.-Y."/>
            <person name="Lin C.-P."/>
            <person name="Chaw S.-M."/>
        </authorList>
    </citation>
    <scope>NUCLEOTIDE SEQUENCE</scope>
</reference>
<dbReference type="Gene3D" id="1.10.274.100">
    <property type="entry name" value="RNA polymerase Rpb1, domain 3"/>
    <property type="match status" value="1"/>
</dbReference>
<dbReference type="Pfam" id="PF04998">
    <property type="entry name" value="RNA_pol_Rpb1_5"/>
    <property type="match status" value="2"/>
</dbReference>
<feature type="domain" description="RNA polymerase Rpb1" evidence="9">
    <location>
        <begin position="106"/>
        <end position="183"/>
    </location>
</feature>
<comment type="function">
    <text evidence="7">DNA-dependent RNA polymerase catalyzes the transcription of DNA into RNA using the four ribonucleoside triphosphates as substrates.</text>
</comment>
<organism evidence="10">
    <name type="scientific">Larix decidua</name>
    <name type="common">European larch</name>
    <dbReference type="NCBI Taxonomy" id="71402"/>
    <lineage>
        <taxon>Eukaryota</taxon>
        <taxon>Viridiplantae</taxon>
        <taxon>Streptophyta</taxon>
        <taxon>Embryophyta</taxon>
        <taxon>Tracheophyta</taxon>
        <taxon>Spermatophyta</taxon>
        <taxon>Pinopsida</taxon>
        <taxon>Pinidae</taxon>
        <taxon>Conifers I</taxon>
        <taxon>Pinales</taxon>
        <taxon>Pinaceae</taxon>
        <taxon>Larix</taxon>
    </lineage>
</organism>
<feature type="binding site" evidence="7">
    <location>
        <position position="308"/>
    </location>
    <ligand>
        <name>Zn(2+)</name>
        <dbReference type="ChEBI" id="CHEBI:29105"/>
    </ligand>
</feature>
<dbReference type="InterPro" id="IPR007083">
    <property type="entry name" value="RNA_pol_Rpb1_4"/>
</dbReference>
<comment type="subcellular location">
    <subcellularLocation>
        <location evidence="7">Plastid</location>
        <location evidence="7">Chloroplast</location>
    </subcellularLocation>
</comment>
<comment type="subunit">
    <text evidence="7">In plastids the minimal PEP RNA polymerase catalytic core is composed of four subunits: alpha, beta, beta', and beta''. When a (nuclear-encoded) sigma factor is associated with the core the holoenzyme is formed, which can initiate transcription.</text>
</comment>
<reference evidence="11" key="4">
    <citation type="journal article" date="2011" name="Genome Biol. Evol.">
        <title>Comparative chloroplast genomes of pinaceae: insights into the mechanism of diversified genomic organizations.</title>
        <authorList>
            <person name="Wu C.-S."/>
            <person name="Lin C.-P."/>
            <person name="Hsu C.-Y."/>
            <person name="Wang R.-J."/>
            <person name="Chaw S.-M."/>
        </authorList>
    </citation>
    <scope>NUCLEOTIDE SEQUENCE</scope>
</reference>
<dbReference type="GO" id="GO:0000428">
    <property type="term" value="C:DNA-directed RNA polymerase complex"/>
    <property type="evidence" value="ECO:0007669"/>
    <property type="project" value="UniProtKB-KW"/>
</dbReference>
<dbReference type="RefSeq" id="YP_004891194.1">
    <property type="nucleotide sequence ID" value="NC_016058.1"/>
</dbReference>
<reference evidence="10" key="3">
    <citation type="submission" date="2010-02" db="EMBL/GenBank/DDBJ databases">
        <authorList>
            <person name="Lin C."/>
            <person name="Chaw S."/>
        </authorList>
    </citation>
    <scope>NUCLEOTIDE SEQUENCE</scope>
</reference>
<keyword evidence="6 7" id="KW-0804">Transcription</keyword>
<dbReference type="InterPro" id="IPR012756">
    <property type="entry name" value="DNA-dir_RpoC2_beta_pp"/>
</dbReference>
<comment type="similarity">
    <text evidence="7">Belongs to the RNA polymerase beta' chain family. RpoC2 subfamily.</text>
</comment>
<feature type="binding site" evidence="7">
    <location>
        <position position="315"/>
    </location>
    <ligand>
        <name>Zn(2+)</name>
        <dbReference type="ChEBI" id="CHEBI:29105"/>
    </ligand>
</feature>
<keyword evidence="1 7" id="KW-0240">DNA-directed RNA polymerase</keyword>
<sequence length="1222" mass="138343">MKIWRFFLMKERTRLPFDNLPFYNKVMDKTAIKKLISRLIDHFGMTYTSHILDQLKTSGFQQATDTAISLGIDDLLTAPSKGWLVQDAEQQGSVSEKQNHYGNVHAVEKLRQSIEIWYATSEYLRKEMNPNFSMTDPLNPVHVMSFSGARGNTSQVHQLVGMRGLMSDPQGQIIDLPIRRNLREGLSLTEYIISCYGARKGVVDTAVRTADAGYLTRRLVEVVQHIVVRRTDCGTIRGIFVSSIRGRERDRNEIFVRTQILIGRVLADDVYINRRCIATRNQDIGVGLANQLINPRTQPIYIRTPFTCKSISRICQLCYGRSTTHSHLIELGEAVGIIAGQSIGEPGTQLTLRTFHTGGVFTGDIAEHVRAPFNGKIEFNENLVYPTRTCNGHPAYLCHNNLSITIDGQDQVQNLTIPPQSLLLVQNDQYVESEQIIAEVRARTSSFKEKVRKNIYSDLEGEMHWSTNVCHAPEYVHGNVHPILRTGYPWILSGGIYGSSVVPFPFHKHQDQVDVQPFVAKHQSLSDSYVDQVEHRSGYSNCYGKEEQIFSYSETDRTISNEHRDSIYVTFSPRNYNIKGKKQMNRFIVPLQCDKEWGKRIIPCPDAILRIPKSGILQRNSIFGYYNVEYGIPDGPDMATPFSLPFSLDLSREGDNLQIQVSNSISYEDSERIQVMSDTSIPLVRTCLGFDWEQIDSIESGAYASLTSVKTNKIVSNMIQISLIKYPPFSMGRRDNKASSNFMFHNKLDYTNLISSNGESPLISKHQGTICSFSNGEEDSGSFMVLSPSDCFRVVLFNDSKCNDMVNKSNREDPMRKIIEFSGLLGHLHSITNRFPSSHFLTSKKVLSKKHSIFHNSFNTFQVPKYYFMDENTKIFNFDPCRNIISNFLGPNWYSSSSEFCKKTFPVVSPGQFIPESVCISEDEPLPESGQIIAVDEESLVIRSAKPYLATRKATVHGHYGEILDKGDTLITLIYERFKSSDIIQGLPKVEQLSEARLNNSISMNLKESFENWTGDMTRFLGSLWGLFISARITMEQSQIHLVNQIQKVYRSQGVRICDKHIEIIVRQMTSKVLISEDGTANVFSPGELIGLSRAQRMDRALEEAIYYQTMLLGITRASLNTQSFISEASFQETARVLAKAALQGRIDRLKGLKENVILGGIIPAGTGQHIRRSGKRNGMDPIMGNRNLFSNKVKDILFHHDKVSFFSIQEHSHNILKQPLK</sequence>
<dbReference type="PANTHER" id="PTHR34995:SF1">
    <property type="entry name" value="DNA-DIRECTED RNA POLYMERASE SUBUNIT BETA"/>
    <property type="match status" value="1"/>
</dbReference>
<gene>
    <name evidence="7 10" type="primary">rpoC2</name>
</gene>
<dbReference type="NCBIfam" id="TIGR02388">
    <property type="entry name" value="rpoC2_cyan"/>
    <property type="match status" value="1"/>
</dbReference>
<dbReference type="CDD" id="cd02655">
    <property type="entry name" value="RNAP_beta'_C"/>
    <property type="match status" value="1"/>
</dbReference>
<dbReference type="GO" id="GO:0006351">
    <property type="term" value="P:DNA-templated transcription"/>
    <property type="evidence" value="ECO:0007669"/>
    <property type="project" value="UniProtKB-UniRule"/>
</dbReference>
<dbReference type="EC" id="2.7.7.6" evidence="7"/>
<evidence type="ECO:0000256" key="6">
    <source>
        <dbReference type="ARBA" id="ARBA00023163"/>
    </source>
</evidence>
<evidence type="ECO:0000256" key="1">
    <source>
        <dbReference type="ARBA" id="ARBA00022478"/>
    </source>
</evidence>